<dbReference type="Proteomes" id="UP000053237">
    <property type="component" value="Unassembled WGS sequence"/>
</dbReference>
<sequence length="121" mass="14219">METELRLGRNRFTEQTTAKYIYDIKAKLLNREKTTSYREAHTQRAQPPYFQIWSLNVIPNKEARSEIPHQVKVRKSLALYQSLPITKNYLGYKSWPIDLYPINCGFASVSRSTFLCTYILP</sequence>
<evidence type="ECO:0000313" key="2">
    <source>
        <dbReference type="Proteomes" id="UP000053237"/>
    </source>
</evidence>
<dbReference type="InParanoid" id="A0A024GQK3"/>
<name>A0A024GQK3_9STRA</name>
<protein>
    <submittedName>
        <fullName evidence="1">Uncharacterized protein</fullName>
    </submittedName>
</protein>
<gene>
    <name evidence="1" type="ORF">BN9_103150</name>
</gene>
<dbReference type="EMBL" id="CAIX01000270">
    <property type="protein sequence ID" value="CCI49061.1"/>
    <property type="molecule type" value="Genomic_DNA"/>
</dbReference>
<keyword evidence="2" id="KW-1185">Reference proteome</keyword>
<organism evidence="1 2">
    <name type="scientific">Albugo candida</name>
    <dbReference type="NCBI Taxonomy" id="65357"/>
    <lineage>
        <taxon>Eukaryota</taxon>
        <taxon>Sar</taxon>
        <taxon>Stramenopiles</taxon>
        <taxon>Oomycota</taxon>
        <taxon>Peronosporomycetes</taxon>
        <taxon>Albuginales</taxon>
        <taxon>Albuginaceae</taxon>
        <taxon>Albugo</taxon>
    </lineage>
</organism>
<evidence type="ECO:0000313" key="1">
    <source>
        <dbReference type="EMBL" id="CCI49061.1"/>
    </source>
</evidence>
<reference evidence="1 2" key="1">
    <citation type="submission" date="2012-05" db="EMBL/GenBank/DDBJ databases">
        <title>Recombination and specialization in a pathogen metapopulation.</title>
        <authorList>
            <person name="Gardiner A."/>
            <person name="Kemen E."/>
            <person name="Schultz-Larsen T."/>
            <person name="MacLean D."/>
            <person name="Van Oosterhout C."/>
            <person name="Jones J.D.G."/>
        </authorList>
    </citation>
    <scope>NUCLEOTIDE SEQUENCE [LARGE SCALE GENOMIC DNA]</scope>
    <source>
        <strain evidence="1 2">Ac Nc2</strain>
    </source>
</reference>
<dbReference type="AlphaFoldDB" id="A0A024GQK3"/>
<comment type="caution">
    <text evidence="1">The sequence shown here is derived from an EMBL/GenBank/DDBJ whole genome shotgun (WGS) entry which is preliminary data.</text>
</comment>
<accession>A0A024GQK3</accession>
<proteinExistence type="predicted"/>